<keyword evidence="3" id="KW-1185">Reference proteome</keyword>
<feature type="region of interest" description="Disordered" evidence="1">
    <location>
        <begin position="97"/>
        <end position="145"/>
    </location>
</feature>
<gene>
    <name evidence="2" type="ORF">OS493_009277</name>
</gene>
<proteinExistence type="predicted"/>
<evidence type="ECO:0000313" key="3">
    <source>
        <dbReference type="Proteomes" id="UP001163046"/>
    </source>
</evidence>
<evidence type="ECO:0000256" key="1">
    <source>
        <dbReference type="SAM" id="MobiDB-lite"/>
    </source>
</evidence>
<protein>
    <submittedName>
        <fullName evidence="2">Uncharacterized protein</fullName>
    </submittedName>
</protein>
<organism evidence="2 3">
    <name type="scientific">Desmophyllum pertusum</name>
    <dbReference type="NCBI Taxonomy" id="174260"/>
    <lineage>
        <taxon>Eukaryota</taxon>
        <taxon>Metazoa</taxon>
        <taxon>Cnidaria</taxon>
        <taxon>Anthozoa</taxon>
        <taxon>Hexacorallia</taxon>
        <taxon>Scleractinia</taxon>
        <taxon>Caryophylliina</taxon>
        <taxon>Caryophylliidae</taxon>
        <taxon>Desmophyllum</taxon>
    </lineage>
</organism>
<dbReference type="OrthoDB" id="5955169at2759"/>
<dbReference type="AlphaFoldDB" id="A0A9X0CSE2"/>
<accession>A0A9X0CSE2</accession>
<reference evidence="2" key="1">
    <citation type="submission" date="2023-01" db="EMBL/GenBank/DDBJ databases">
        <title>Genome assembly of the deep-sea coral Lophelia pertusa.</title>
        <authorList>
            <person name="Herrera S."/>
            <person name="Cordes E."/>
        </authorList>
    </citation>
    <scope>NUCLEOTIDE SEQUENCE</scope>
    <source>
        <strain evidence="2">USNM1676648</strain>
        <tissue evidence="2">Polyp</tissue>
    </source>
</reference>
<feature type="compositionally biased region" description="Polar residues" evidence="1">
    <location>
        <begin position="97"/>
        <end position="116"/>
    </location>
</feature>
<dbReference type="Proteomes" id="UP001163046">
    <property type="component" value="Unassembled WGS sequence"/>
</dbReference>
<evidence type="ECO:0000313" key="2">
    <source>
        <dbReference type="EMBL" id="KAJ7373950.1"/>
    </source>
</evidence>
<sequence length="369" mass="42036">MHEEDSAPAMDCKETASVLDRRLSEPQKLPKRVSFKDETWVIHIPAREESDVNFRERVILTRNAVAGQHSALTNRAVMANGRTSLAETLSRSSLYANRGQRTPQTQVSRTVSSGHATNRGPYKSILKTPTPRFQKDDHLSRSQMPARHVREVSSRHSLDNYFMPDSSHLLPSKDPINRLQKPALTRTLPTRRTVPISHAQGSDDSFLCNKTGRFVSKEFSGSNRTSLEHNFNQYERTRKFNTATQPELNFDIVGVTYGSVSEMPYFYDIRGLVDGINATDEYSFGTKSPHNDRAGLEHSSVSTPLNQFGSRREERYFSAIPAIEAFKRRTRGTRRPYFSSAWTHEQDTSPKRQLPIAWQPAKQYNFSTK</sequence>
<comment type="caution">
    <text evidence="2">The sequence shown here is derived from an EMBL/GenBank/DDBJ whole genome shotgun (WGS) entry which is preliminary data.</text>
</comment>
<dbReference type="EMBL" id="MU826829">
    <property type="protein sequence ID" value="KAJ7373950.1"/>
    <property type="molecule type" value="Genomic_DNA"/>
</dbReference>
<name>A0A9X0CSE2_9CNID</name>